<evidence type="ECO:0000313" key="3">
    <source>
        <dbReference type="Proteomes" id="UP000315215"/>
    </source>
</evidence>
<dbReference type="Proteomes" id="UP000315215">
    <property type="component" value="Chromosome"/>
</dbReference>
<protein>
    <submittedName>
        <fullName evidence="2">Thioredoxin</fullName>
    </submittedName>
</protein>
<dbReference type="RefSeq" id="WP_143891966.1">
    <property type="nucleotide sequence ID" value="NZ_CP041666.1"/>
</dbReference>
<dbReference type="Gene3D" id="3.40.30.10">
    <property type="entry name" value="Glutaredoxin"/>
    <property type="match status" value="1"/>
</dbReference>
<dbReference type="SUPFAM" id="SSF52833">
    <property type="entry name" value="Thioredoxin-like"/>
    <property type="match status" value="1"/>
</dbReference>
<dbReference type="InterPro" id="IPR036249">
    <property type="entry name" value="Thioredoxin-like_sf"/>
</dbReference>
<keyword evidence="3" id="KW-1185">Reference proteome</keyword>
<dbReference type="InterPro" id="IPR013766">
    <property type="entry name" value="Thioredoxin_domain"/>
</dbReference>
<evidence type="ECO:0000313" key="2">
    <source>
        <dbReference type="EMBL" id="QDP39216.1"/>
    </source>
</evidence>
<dbReference type="EMBL" id="CP041666">
    <property type="protein sequence ID" value="QDP39216.1"/>
    <property type="molecule type" value="Genomic_DNA"/>
</dbReference>
<proteinExistence type="predicted"/>
<gene>
    <name evidence="2" type="ORF">FN924_02800</name>
</gene>
<dbReference type="Pfam" id="PF00085">
    <property type="entry name" value="Thioredoxin"/>
    <property type="match status" value="1"/>
</dbReference>
<reference evidence="2 3" key="1">
    <citation type="submission" date="2019-07" db="EMBL/GenBank/DDBJ databases">
        <authorList>
            <person name="Li J."/>
        </authorList>
    </citation>
    <scope>NUCLEOTIDE SEQUENCE [LARGE SCALE GENOMIC DNA]</scope>
    <source>
        <strain evidence="2 3">TKL69</strain>
    </source>
</reference>
<sequence>MKILKFEKDNCPSCNMVEVFLSQHDHIQVEKVNPFEAPKMATSYQIASVPVTILLDDNGQEVKRSIGYKPEELEAIVSEFAQV</sequence>
<feature type="domain" description="Thioredoxin" evidence="1">
    <location>
        <begin position="3"/>
        <end position="77"/>
    </location>
</feature>
<accession>A0A516KCZ6</accession>
<dbReference type="CDD" id="cd02947">
    <property type="entry name" value="TRX_family"/>
    <property type="match status" value="1"/>
</dbReference>
<name>A0A516KCZ6_9BACI</name>
<dbReference type="AlphaFoldDB" id="A0A516KCZ6"/>
<evidence type="ECO:0000259" key="1">
    <source>
        <dbReference type="Pfam" id="PF00085"/>
    </source>
</evidence>
<organism evidence="2 3">
    <name type="scientific">Radiobacillus deserti</name>
    <dbReference type="NCBI Taxonomy" id="2594883"/>
    <lineage>
        <taxon>Bacteria</taxon>
        <taxon>Bacillati</taxon>
        <taxon>Bacillota</taxon>
        <taxon>Bacilli</taxon>
        <taxon>Bacillales</taxon>
        <taxon>Bacillaceae</taxon>
        <taxon>Radiobacillus</taxon>
    </lineage>
</organism>
<dbReference type="OrthoDB" id="9814618at2"/>
<dbReference type="KEGG" id="aqt:FN924_02800"/>